<dbReference type="CDD" id="cd18774">
    <property type="entry name" value="PDC2_HK_sensor"/>
    <property type="match status" value="1"/>
</dbReference>
<gene>
    <name evidence="2" type="ORF">ACFOOR_01475</name>
</gene>
<keyword evidence="1" id="KW-1133">Transmembrane helix</keyword>
<comment type="caution">
    <text evidence="2">The sequence shown here is derived from an EMBL/GenBank/DDBJ whole genome shotgun (WGS) entry which is preliminary data.</text>
</comment>
<keyword evidence="1" id="KW-0812">Transmembrane</keyword>
<accession>A0ABV6ZTQ2</accession>
<dbReference type="EMBL" id="JBHRSV010000001">
    <property type="protein sequence ID" value="MFC2924769.1"/>
    <property type="molecule type" value="Genomic_DNA"/>
</dbReference>
<dbReference type="Proteomes" id="UP001595379">
    <property type="component" value="Unassembled WGS sequence"/>
</dbReference>
<proteinExistence type="predicted"/>
<reference evidence="3" key="1">
    <citation type="journal article" date="2019" name="Int. J. Syst. Evol. Microbiol.">
        <title>The Global Catalogue of Microorganisms (GCM) 10K type strain sequencing project: providing services to taxonomists for standard genome sequencing and annotation.</title>
        <authorList>
            <consortium name="The Broad Institute Genomics Platform"/>
            <consortium name="The Broad Institute Genome Sequencing Center for Infectious Disease"/>
            <person name="Wu L."/>
            <person name="Ma J."/>
        </authorList>
    </citation>
    <scope>NUCLEOTIDE SEQUENCE [LARGE SCALE GENOMIC DNA]</scope>
    <source>
        <strain evidence="3">KCTC 52487</strain>
    </source>
</reference>
<evidence type="ECO:0008006" key="4">
    <source>
        <dbReference type="Google" id="ProtNLM"/>
    </source>
</evidence>
<organism evidence="2 3">
    <name type="scientific">Hyphobacterium vulgare</name>
    <dbReference type="NCBI Taxonomy" id="1736751"/>
    <lineage>
        <taxon>Bacteria</taxon>
        <taxon>Pseudomonadati</taxon>
        <taxon>Pseudomonadota</taxon>
        <taxon>Alphaproteobacteria</taxon>
        <taxon>Maricaulales</taxon>
        <taxon>Maricaulaceae</taxon>
        <taxon>Hyphobacterium</taxon>
    </lineage>
</organism>
<evidence type="ECO:0000313" key="3">
    <source>
        <dbReference type="Proteomes" id="UP001595379"/>
    </source>
</evidence>
<feature type="transmembrane region" description="Helical" evidence="1">
    <location>
        <begin position="349"/>
        <end position="373"/>
    </location>
</feature>
<keyword evidence="1" id="KW-0472">Membrane</keyword>
<evidence type="ECO:0000313" key="2">
    <source>
        <dbReference type="EMBL" id="MFC2924769.1"/>
    </source>
</evidence>
<name>A0ABV6ZTQ2_9PROT</name>
<sequence length="399" mass="43306">MLLIVSVALVIGLVVAGGVFLLTRHNGQTWALHSAERVIAQQAETQTRLFDDVRIDHEAADSVLMQRFAALEGADVDRIFDRIYPLREDGTRRSAPEFFDGFRTEGGAFVEGMGAFIQRGNDISQDEKRILIAAFQTVHEFGAGMRGRVDNFYFFTPGNSLVIYAPTRDDRLEFYRETAPADFDIQALQFAAMMRPENNGTGQMVCTGLENVVYQQGGPAVSSACGSPVRARGVHLGAFGNSIYLHTWLTRAVIEAPEGTNGFVLNANGDVIAHRSLMTLDAITPEAMATANAEVDAGDIRATIMADGRSHGALIHDGSIVSYVRIDAPGWYYVNVRPATAIMARALRFSALAGVLAALMVMIGAFSLAATALRLRRHAARALAGVFEDVRGNEEPALR</sequence>
<evidence type="ECO:0000256" key="1">
    <source>
        <dbReference type="SAM" id="Phobius"/>
    </source>
</evidence>
<protein>
    <recommendedName>
        <fullName evidence="4">Cache domain-containing protein</fullName>
    </recommendedName>
</protein>
<dbReference type="RefSeq" id="WP_343163521.1">
    <property type="nucleotide sequence ID" value="NZ_JBHRSV010000001.1"/>
</dbReference>
<keyword evidence="3" id="KW-1185">Reference proteome</keyword>